<dbReference type="Pfam" id="PF01966">
    <property type="entry name" value="HD"/>
    <property type="match status" value="1"/>
</dbReference>
<dbReference type="InterPro" id="IPR006674">
    <property type="entry name" value="HD_domain"/>
</dbReference>
<dbReference type="EMBL" id="MTEI01000003">
    <property type="protein sequence ID" value="OQW88875.1"/>
    <property type="molecule type" value="Genomic_DNA"/>
</dbReference>
<dbReference type="Gene3D" id="1.10.3210.10">
    <property type="entry name" value="Hypothetical protein af1432"/>
    <property type="match status" value="1"/>
</dbReference>
<accession>A0A1W9KWC5</accession>
<sequence length="281" mass="31616">MRLGSLVDIRATLSILDTDVQRDVEIVRLVRLQRVEPTVNLFHTVPPQWVSDQSLISRASVLWQGLSPTMQTWFNALFWNEPERFKGYLQAPASMAHHHSHIHGLLSHSLDCAERANLLARWDGTVNPDVLTMATLLHDVGKAEEYEWSAWKNSWTISDRGALLGHKLTSLEWLAAARTLVPHGVPNELAMSLYHAITACHAPEWVGLRSPRTPEAHYLSSVDALSGLCELTQRFSSLDGGFGRYHKAFRGGPFTTIQTSKLIVESRDQTRPHRRENTASC</sequence>
<dbReference type="PANTHER" id="PTHR37294">
    <property type="entry name" value="3'-5' EXORIBONUCLEASE YHAM"/>
    <property type="match status" value="1"/>
</dbReference>
<dbReference type="SUPFAM" id="SSF109604">
    <property type="entry name" value="HD-domain/PDEase-like"/>
    <property type="match status" value="1"/>
</dbReference>
<organism evidence="3 4">
    <name type="scientific">Rhodoferax ferrireducens</name>
    <dbReference type="NCBI Taxonomy" id="192843"/>
    <lineage>
        <taxon>Bacteria</taxon>
        <taxon>Pseudomonadati</taxon>
        <taxon>Pseudomonadota</taxon>
        <taxon>Betaproteobacteria</taxon>
        <taxon>Burkholderiales</taxon>
        <taxon>Comamonadaceae</taxon>
        <taxon>Rhodoferax</taxon>
    </lineage>
</organism>
<dbReference type="InterPro" id="IPR006675">
    <property type="entry name" value="HDIG_dom"/>
</dbReference>
<dbReference type="GO" id="GO:0016787">
    <property type="term" value="F:hydrolase activity"/>
    <property type="evidence" value="ECO:0007669"/>
    <property type="project" value="UniProtKB-KW"/>
</dbReference>
<evidence type="ECO:0000259" key="2">
    <source>
        <dbReference type="SMART" id="SM00471"/>
    </source>
</evidence>
<dbReference type="PANTHER" id="PTHR37294:SF1">
    <property type="entry name" value="3'-5' EXORIBONUCLEASE YHAM"/>
    <property type="match status" value="1"/>
</dbReference>
<dbReference type="SMART" id="SM00471">
    <property type="entry name" value="HDc"/>
    <property type="match status" value="1"/>
</dbReference>
<evidence type="ECO:0000313" key="4">
    <source>
        <dbReference type="Proteomes" id="UP000192505"/>
    </source>
</evidence>
<proteinExistence type="predicted"/>
<reference evidence="3 4" key="1">
    <citation type="submission" date="2017-01" db="EMBL/GenBank/DDBJ databases">
        <title>Novel large sulfur bacteria in the metagenomes of groundwater-fed chemosynthetic microbial mats in the Lake Huron basin.</title>
        <authorList>
            <person name="Sharrar A.M."/>
            <person name="Flood B.E."/>
            <person name="Bailey J.V."/>
            <person name="Jones D.S."/>
            <person name="Biddanda B."/>
            <person name="Ruberg S.A."/>
            <person name="Marcus D.N."/>
            <person name="Dick G.J."/>
        </authorList>
    </citation>
    <scope>NUCLEOTIDE SEQUENCE [LARGE SCALE GENOMIC DNA]</scope>
    <source>
        <strain evidence="3">A7</strain>
    </source>
</reference>
<dbReference type="Proteomes" id="UP000192505">
    <property type="component" value="Unassembled WGS sequence"/>
</dbReference>
<keyword evidence="1" id="KW-0378">Hydrolase</keyword>
<protein>
    <recommendedName>
        <fullName evidence="2">HD/PDEase domain-containing protein</fullName>
    </recommendedName>
</protein>
<evidence type="ECO:0000313" key="3">
    <source>
        <dbReference type="EMBL" id="OQW88875.1"/>
    </source>
</evidence>
<evidence type="ECO:0000256" key="1">
    <source>
        <dbReference type="ARBA" id="ARBA00022801"/>
    </source>
</evidence>
<dbReference type="NCBIfam" id="TIGR00277">
    <property type="entry name" value="HDIG"/>
    <property type="match status" value="1"/>
</dbReference>
<dbReference type="InterPro" id="IPR003607">
    <property type="entry name" value="HD/PDEase_dom"/>
</dbReference>
<dbReference type="InterPro" id="IPR050798">
    <property type="entry name" value="YhaM_exoribonuc/phosphodiest"/>
</dbReference>
<dbReference type="AlphaFoldDB" id="A0A1W9KWC5"/>
<name>A0A1W9KWC5_9BURK</name>
<dbReference type="GO" id="GO:0031125">
    <property type="term" value="P:rRNA 3'-end processing"/>
    <property type="evidence" value="ECO:0007669"/>
    <property type="project" value="TreeGrafter"/>
</dbReference>
<gene>
    <name evidence="3" type="ORF">BWK72_08040</name>
</gene>
<dbReference type="CDD" id="cd00077">
    <property type="entry name" value="HDc"/>
    <property type="match status" value="1"/>
</dbReference>
<feature type="domain" description="HD/PDEase" evidence="2">
    <location>
        <begin position="101"/>
        <end position="237"/>
    </location>
</feature>
<comment type="caution">
    <text evidence="3">The sequence shown here is derived from an EMBL/GenBank/DDBJ whole genome shotgun (WGS) entry which is preliminary data.</text>
</comment>